<comment type="catalytic activity">
    <reaction evidence="2">
        <text>a quinone + NADH + 5 H(+)(in) = a quinol + NAD(+) + 4 H(+)(out)</text>
        <dbReference type="Rhea" id="RHEA:57888"/>
        <dbReference type="ChEBI" id="CHEBI:15378"/>
        <dbReference type="ChEBI" id="CHEBI:24646"/>
        <dbReference type="ChEBI" id="CHEBI:57540"/>
        <dbReference type="ChEBI" id="CHEBI:57945"/>
        <dbReference type="ChEBI" id="CHEBI:132124"/>
    </reaction>
</comment>
<dbReference type="GO" id="GO:0005886">
    <property type="term" value="C:plasma membrane"/>
    <property type="evidence" value="ECO:0007669"/>
    <property type="project" value="UniProtKB-SubCell"/>
</dbReference>
<keyword evidence="2" id="KW-0812">Transmembrane</keyword>
<dbReference type="InterPro" id="IPR042106">
    <property type="entry name" value="Nuo/plastoQ_OxRdtase_6_NuoJ"/>
</dbReference>
<dbReference type="RefSeq" id="WP_011196890.1">
    <property type="nucleotide sequence ID" value="NZ_JACSIR010000105.1"/>
</dbReference>
<evidence type="ECO:0000313" key="4">
    <source>
        <dbReference type="Proteomes" id="UP000732377"/>
    </source>
</evidence>
<feature type="transmembrane region" description="Helical" evidence="2">
    <location>
        <begin position="33"/>
        <end position="53"/>
    </location>
</feature>
<dbReference type="Gene3D" id="1.20.120.1200">
    <property type="entry name" value="NADH-ubiquinone/plastoquinone oxidoreductase chain 6, subunit NuoJ"/>
    <property type="match status" value="1"/>
</dbReference>
<keyword evidence="2" id="KW-1003">Cell membrane</keyword>
<dbReference type="PANTHER" id="PTHR33269:SF17">
    <property type="entry name" value="NADH-UBIQUINONE OXIDOREDUCTASE CHAIN 6"/>
    <property type="match status" value="1"/>
</dbReference>
<comment type="subcellular location">
    <subcellularLocation>
        <location evidence="2">Cell membrane</location>
        <topology evidence="2">Multi-pass membrane protein</topology>
    </subcellularLocation>
</comment>
<dbReference type="GO" id="GO:0008137">
    <property type="term" value="F:NADH dehydrogenase (ubiquinone) activity"/>
    <property type="evidence" value="ECO:0007669"/>
    <property type="project" value="UniProtKB-UniRule"/>
</dbReference>
<feature type="transmembrane region" description="Helical" evidence="2">
    <location>
        <begin position="59"/>
        <end position="82"/>
    </location>
</feature>
<evidence type="ECO:0000256" key="2">
    <source>
        <dbReference type="RuleBase" id="RU004429"/>
    </source>
</evidence>
<name>A0A953I8E2_SYMTR</name>
<keyword evidence="2" id="KW-0472">Membrane</keyword>
<organism evidence="3 4">
    <name type="scientific">Symbiobacterium thermophilum</name>
    <dbReference type="NCBI Taxonomy" id="2734"/>
    <lineage>
        <taxon>Bacteria</taxon>
        <taxon>Bacillati</taxon>
        <taxon>Bacillota</taxon>
        <taxon>Clostridia</taxon>
        <taxon>Eubacteriales</taxon>
        <taxon>Symbiobacteriaceae</taxon>
        <taxon>Symbiobacterium</taxon>
    </lineage>
</organism>
<feature type="transmembrane region" description="Helical" evidence="2">
    <location>
        <begin position="103"/>
        <end position="121"/>
    </location>
</feature>
<protein>
    <recommendedName>
        <fullName evidence="2">NADH-quinone oxidoreductase subunit J</fullName>
        <ecNumber evidence="2">7.1.1.-</ecNumber>
    </recommendedName>
</protein>
<dbReference type="EC" id="7.1.1.-" evidence="2"/>
<feature type="transmembrane region" description="Helical" evidence="2">
    <location>
        <begin position="148"/>
        <end position="171"/>
    </location>
</feature>
<dbReference type="InterPro" id="IPR001457">
    <property type="entry name" value="NADH_UbQ/plastoQ_OxRdtase_su6"/>
</dbReference>
<dbReference type="OMA" id="DQINSIG"/>
<dbReference type="AlphaFoldDB" id="A0A953I8E2"/>
<evidence type="ECO:0000256" key="1">
    <source>
        <dbReference type="ARBA" id="ARBA00005698"/>
    </source>
</evidence>
<comment type="similarity">
    <text evidence="1 2">Belongs to the complex I subunit 6 family.</text>
</comment>
<dbReference type="PANTHER" id="PTHR33269">
    <property type="entry name" value="NADH-UBIQUINONE OXIDOREDUCTASE CHAIN 6"/>
    <property type="match status" value="1"/>
</dbReference>
<evidence type="ECO:0000313" key="3">
    <source>
        <dbReference type="EMBL" id="MBY6275894.1"/>
    </source>
</evidence>
<dbReference type="GO" id="GO:0048038">
    <property type="term" value="F:quinone binding"/>
    <property type="evidence" value="ECO:0007669"/>
    <property type="project" value="UniProtKB-UniRule"/>
</dbReference>
<feature type="transmembrane region" description="Helical" evidence="2">
    <location>
        <begin position="6"/>
        <end position="26"/>
    </location>
</feature>
<accession>A0A953I8E2</accession>
<comment type="caution">
    <text evidence="3">The sequence shown here is derived from an EMBL/GenBank/DDBJ whole genome shotgun (WGS) entry which is preliminary data.</text>
</comment>
<sequence>MTTDLLMSGQFWTFIILAVVTLVSTYRMVTTPLITHAALFMALSFTAVAGIFLLMQAEFIAAIQVLVYAGAITTMVIFAIMLSGLRDIKRQQQERVKLWRSNPAVLVVGAVFAAFMLYLYSTANLPAGGGERQVVPVSAIGSQLFTTYVIPFEVASILLLVAMIGAIILTAKEAES</sequence>
<gene>
    <name evidence="3" type="ORF">CWE10_06665</name>
</gene>
<keyword evidence="2" id="KW-1133">Transmembrane helix</keyword>
<proteinExistence type="inferred from homology"/>
<comment type="function">
    <text evidence="2">NDH-1 shuttles electrons from NADH, via FMN and iron-sulfur (Fe-S) centers, to quinones in the respiratory chain. Couples the redox reaction to proton translocation (for every two electrons transferred, four hydrogen ions are translocated across the cytoplasmic membrane), and thus conserves the redox energy in a proton gradient.</text>
</comment>
<dbReference type="Proteomes" id="UP000732377">
    <property type="component" value="Unassembled WGS sequence"/>
</dbReference>
<keyword evidence="2" id="KW-0520">NAD</keyword>
<dbReference type="Pfam" id="PF00499">
    <property type="entry name" value="Oxidored_q3"/>
    <property type="match status" value="1"/>
</dbReference>
<dbReference type="EMBL" id="PIUK01000046">
    <property type="protein sequence ID" value="MBY6275894.1"/>
    <property type="molecule type" value="Genomic_DNA"/>
</dbReference>
<reference evidence="3" key="1">
    <citation type="submission" date="2017-11" db="EMBL/GenBank/DDBJ databases">
        <title>Three new genomes from thermophilic consortium.</title>
        <authorList>
            <person name="Quaggio R."/>
            <person name="Amgarten D."/>
            <person name="Setubal J.C."/>
        </authorList>
    </citation>
    <scope>NUCLEOTIDE SEQUENCE</scope>
    <source>
        <strain evidence="3">ZCTH01-B2</strain>
    </source>
</reference>
<keyword evidence="2" id="KW-0874">Quinone</keyword>